<evidence type="ECO:0000313" key="3">
    <source>
        <dbReference type="Proteomes" id="UP001234178"/>
    </source>
</evidence>
<comment type="caution">
    <text evidence="2">The sequence shown here is derived from an EMBL/GenBank/DDBJ whole genome shotgun (WGS) entry which is preliminary data.</text>
</comment>
<organism evidence="2 3">
    <name type="scientific">Daphnia magna</name>
    <dbReference type="NCBI Taxonomy" id="35525"/>
    <lineage>
        <taxon>Eukaryota</taxon>
        <taxon>Metazoa</taxon>
        <taxon>Ecdysozoa</taxon>
        <taxon>Arthropoda</taxon>
        <taxon>Crustacea</taxon>
        <taxon>Branchiopoda</taxon>
        <taxon>Diplostraca</taxon>
        <taxon>Cladocera</taxon>
        <taxon>Anomopoda</taxon>
        <taxon>Daphniidae</taxon>
        <taxon>Daphnia</taxon>
    </lineage>
</organism>
<name>A0ABQ9YTY5_9CRUS</name>
<proteinExistence type="predicted"/>
<feature type="compositionally biased region" description="Basic residues" evidence="1">
    <location>
        <begin position="12"/>
        <end position="22"/>
    </location>
</feature>
<accession>A0ABQ9YTY5</accession>
<sequence length="105" mass="11743">MSDCTHTEMLNKKKTKKKQVRDRRRWANNLLNPPAFPGLSLRVIIISEPQVARYYPVAMATRLERDMSITTPLAVFLEVDEGRMVSPSPSVVATIRSGISSGDAK</sequence>
<dbReference type="Proteomes" id="UP001234178">
    <property type="component" value="Unassembled WGS sequence"/>
</dbReference>
<evidence type="ECO:0000313" key="2">
    <source>
        <dbReference type="EMBL" id="KAK4004081.1"/>
    </source>
</evidence>
<protein>
    <submittedName>
        <fullName evidence="2">Uncharacterized protein</fullName>
    </submittedName>
</protein>
<feature type="compositionally biased region" description="Basic and acidic residues" evidence="1">
    <location>
        <begin position="1"/>
        <end position="11"/>
    </location>
</feature>
<gene>
    <name evidence="2" type="ORF">OUZ56_005824</name>
</gene>
<feature type="region of interest" description="Disordered" evidence="1">
    <location>
        <begin position="1"/>
        <end position="22"/>
    </location>
</feature>
<keyword evidence="3" id="KW-1185">Reference proteome</keyword>
<evidence type="ECO:0000256" key="1">
    <source>
        <dbReference type="SAM" id="MobiDB-lite"/>
    </source>
</evidence>
<reference evidence="2 3" key="1">
    <citation type="journal article" date="2023" name="Nucleic Acids Res.">
        <title>The hologenome of Daphnia magna reveals possible DNA methylation and microbiome-mediated evolution of the host genome.</title>
        <authorList>
            <person name="Chaturvedi A."/>
            <person name="Li X."/>
            <person name="Dhandapani V."/>
            <person name="Marshall H."/>
            <person name="Kissane S."/>
            <person name="Cuenca-Cambronero M."/>
            <person name="Asole G."/>
            <person name="Calvet F."/>
            <person name="Ruiz-Romero M."/>
            <person name="Marangio P."/>
            <person name="Guigo R."/>
            <person name="Rago D."/>
            <person name="Mirbahai L."/>
            <person name="Eastwood N."/>
            <person name="Colbourne J.K."/>
            <person name="Zhou J."/>
            <person name="Mallon E."/>
            <person name="Orsini L."/>
        </authorList>
    </citation>
    <scope>NUCLEOTIDE SEQUENCE [LARGE SCALE GENOMIC DNA]</scope>
    <source>
        <strain evidence="2">LRV0_1</strain>
    </source>
</reference>
<dbReference type="EMBL" id="JAOYFB010000001">
    <property type="protein sequence ID" value="KAK4004081.1"/>
    <property type="molecule type" value="Genomic_DNA"/>
</dbReference>